<gene>
    <name evidence="2" type="ORF">KQI88_11110</name>
</gene>
<feature type="transmembrane region" description="Helical" evidence="1">
    <location>
        <begin position="42"/>
        <end position="62"/>
    </location>
</feature>
<keyword evidence="1" id="KW-1133">Transmembrane helix</keyword>
<organism evidence="2 3">
    <name type="scientific">Alkaliphilus flagellatus</name>
    <dbReference type="NCBI Taxonomy" id="2841507"/>
    <lineage>
        <taxon>Bacteria</taxon>
        <taxon>Bacillati</taxon>
        <taxon>Bacillota</taxon>
        <taxon>Clostridia</taxon>
        <taxon>Peptostreptococcales</taxon>
        <taxon>Natronincolaceae</taxon>
        <taxon>Alkaliphilus</taxon>
    </lineage>
</organism>
<proteinExistence type="predicted"/>
<dbReference type="RefSeq" id="WP_216417336.1">
    <property type="nucleotide sequence ID" value="NZ_JAHLQK010000004.1"/>
</dbReference>
<protein>
    <submittedName>
        <fullName evidence="2">DUF2933 domain-containing protein</fullName>
    </submittedName>
</protein>
<dbReference type="Pfam" id="PF11666">
    <property type="entry name" value="DUF2933"/>
    <property type="match status" value="1"/>
</dbReference>
<sequence>MNHQNRKGKSSGILMLLCCLVPILVVLILPRLGFELGPIGRLAPYAMFLICPIMHIGMMIAISKGNKKGDCHQSEYIGKQK</sequence>
<accession>A0ABS6G3L7</accession>
<evidence type="ECO:0000313" key="3">
    <source>
        <dbReference type="Proteomes" id="UP000779508"/>
    </source>
</evidence>
<evidence type="ECO:0000313" key="2">
    <source>
        <dbReference type="EMBL" id="MBU5676964.1"/>
    </source>
</evidence>
<dbReference type="EMBL" id="JAHLQK010000004">
    <property type="protein sequence ID" value="MBU5676964.1"/>
    <property type="molecule type" value="Genomic_DNA"/>
</dbReference>
<evidence type="ECO:0000256" key="1">
    <source>
        <dbReference type="SAM" id="Phobius"/>
    </source>
</evidence>
<feature type="transmembrane region" description="Helical" evidence="1">
    <location>
        <begin position="12"/>
        <end position="30"/>
    </location>
</feature>
<dbReference type="InterPro" id="IPR021682">
    <property type="entry name" value="DUF2933"/>
</dbReference>
<keyword evidence="1" id="KW-0812">Transmembrane</keyword>
<reference evidence="2 3" key="1">
    <citation type="submission" date="2021-06" db="EMBL/GenBank/DDBJ databases">
        <authorList>
            <person name="Sun Q."/>
            <person name="Li D."/>
        </authorList>
    </citation>
    <scope>NUCLEOTIDE SEQUENCE [LARGE SCALE GENOMIC DNA]</scope>
    <source>
        <strain evidence="2 3">MSJ-5</strain>
    </source>
</reference>
<keyword evidence="3" id="KW-1185">Reference proteome</keyword>
<keyword evidence="1" id="KW-0472">Membrane</keyword>
<name>A0ABS6G3L7_9FIRM</name>
<comment type="caution">
    <text evidence="2">The sequence shown here is derived from an EMBL/GenBank/DDBJ whole genome shotgun (WGS) entry which is preliminary data.</text>
</comment>
<dbReference type="Proteomes" id="UP000779508">
    <property type="component" value="Unassembled WGS sequence"/>
</dbReference>